<reference evidence="3" key="1">
    <citation type="journal article" date="2019" name="Int. J. Syst. Evol. Microbiol.">
        <title>The Global Catalogue of Microorganisms (GCM) 10K type strain sequencing project: providing services to taxonomists for standard genome sequencing and annotation.</title>
        <authorList>
            <consortium name="The Broad Institute Genomics Platform"/>
            <consortium name="The Broad Institute Genome Sequencing Center for Infectious Disease"/>
            <person name="Wu L."/>
            <person name="Ma J."/>
        </authorList>
    </citation>
    <scope>NUCLEOTIDE SEQUENCE [LARGE SCALE GENOMIC DNA]</scope>
    <source>
        <strain evidence="3">CCUG 56754</strain>
    </source>
</reference>
<proteinExistence type="predicted"/>
<name>A0ABW3LQE2_9BACI</name>
<evidence type="ECO:0000313" key="3">
    <source>
        <dbReference type="Proteomes" id="UP001597040"/>
    </source>
</evidence>
<sequence length="317" mass="36426">MVSILIVMIVLVVYIIWDNNRITTVEQDIVIDDLPESLDGFRILQVTDLHEKQFGENQKRLINSINEVDYDAIIFTGDMLDSTESANYDPFYSLLNGINNKENAWYTPGNTDPYNYQFNPEIKKSEFIIGMEERGVKLLESMDTVTVDGADIHVVNFELSILRGADDVGRTEGIVRPSYVSDEAYLDYQRKLLTEVNMLDELTDSDLLIALNHYPVVDARIDHIQNNARTVLRDFDLLIAGHYHGGQIRLPILGALFIPEPWYNSNFLPPKERVKGLWEYKNMKQYVSTGLGSSDVIPFLKFRLFNPPQINILNFKR</sequence>
<accession>A0ABW3LQE2</accession>
<evidence type="ECO:0000313" key="2">
    <source>
        <dbReference type="EMBL" id="MFD1040641.1"/>
    </source>
</evidence>
<dbReference type="Proteomes" id="UP001597040">
    <property type="component" value="Unassembled WGS sequence"/>
</dbReference>
<dbReference type="InterPro" id="IPR004843">
    <property type="entry name" value="Calcineurin-like_PHP"/>
</dbReference>
<dbReference type="PANTHER" id="PTHR31302:SF0">
    <property type="entry name" value="TRANSMEMBRANE PROTEIN WITH METALLOPHOSPHOESTERASE DOMAIN"/>
    <property type="match status" value="1"/>
</dbReference>
<organism evidence="2 3">
    <name type="scientific">Virgibacillus byunsanensis</name>
    <dbReference type="NCBI Taxonomy" id="570945"/>
    <lineage>
        <taxon>Bacteria</taxon>
        <taxon>Bacillati</taxon>
        <taxon>Bacillota</taxon>
        <taxon>Bacilli</taxon>
        <taxon>Bacillales</taxon>
        <taxon>Bacillaceae</taxon>
        <taxon>Virgibacillus</taxon>
    </lineage>
</organism>
<gene>
    <name evidence="2" type="ORF">ACFQ3N_19965</name>
</gene>
<dbReference type="InterPro" id="IPR029052">
    <property type="entry name" value="Metallo-depent_PP-like"/>
</dbReference>
<comment type="caution">
    <text evidence="2">The sequence shown here is derived from an EMBL/GenBank/DDBJ whole genome shotgun (WGS) entry which is preliminary data.</text>
</comment>
<feature type="domain" description="Calcineurin-like phosphoesterase" evidence="1">
    <location>
        <begin position="41"/>
        <end position="245"/>
    </location>
</feature>
<dbReference type="SUPFAM" id="SSF56300">
    <property type="entry name" value="Metallo-dependent phosphatases"/>
    <property type="match status" value="1"/>
</dbReference>
<dbReference type="InterPro" id="IPR051158">
    <property type="entry name" value="Metallophosphoesterase_sf"/>
</dbReference>
<dbReference type="EMBL" id="JBHTKJ010000074">
    <property type="protein sequence ID" value="MFD1040641.1"/>
    <property type="molecule type" value="Genomic_DNA"/>
</dbReference>
<dbReference type="Gene3D" id="3.60.21.10">
    <property type="match status" value="1"/>
</dbReference>
<dbReference type="Pfam" id="PF00149">
    <property type="entry name" value="Metallophos"/>
    <property type="match status" value="1"/>
</dbReference>
<dbReference type="PANTHER" id="PTHR31302">
    <property type="entry name" value="TRANSMEMBRANE PROTEIN WITH METALLOPHOSPHOESTERASE DOMAIN-RELATED"/>
    <property type="match status" value="1"/>
</dbReference>
<keyword evidence="3" id="KW-1185">Reference proteome</keyword>
<evidence type="ECO:0000259" key="1">
    <source>
        <dbReference type="Pfam" id="PF00149"/>
    </source>
</evidence>
<protein>
    <submittedName>
        <fullName evidence="2">Metallophosphoesterase</fullName>
    </submittedName>
</protein>
<dbReference type="RefSeq" id="WP_390364919.1">
    <property type="nucleotide sequence ID" value="NZ_JBHTKJ010000074.1"/>
</dbReference>